<organism evidence="2 3">
    <name type="scientific">Panagrolaimus davidi</name>
    <dbReference type="NCBI Taxonomy" id="227884"/>
    <lineage>
        <taxon>Eukaryota</taxon>
        <taxon>Metazoa</taxon>
        <taxon>Ecdysozoa</taxon>
        <taxon>Nematoda</taxon>
        <taxon>Chromadorea</taxon>
        <taxon>Rhabditida</taxon>
        <taxon>Tylenchina</taxon>
        <taxon>Panagrolaimomorpha</taxon>
        <taxon>Panagrolaimoidea</taxon>
        <taxon>Panagrolaimidae</taxon>
        <taxon>Panagrolaimus</taxon>
    </lineage>
</organism>
<feature type="domain" description="NACHT" evidence="1">
    <location>
        <begin position="765"/>
        <end position="907"/>
    </location>
</feature>
<sequence length="1186" mass="139537">MKETADALIQHVTNNEVTNNENKTFDKLDIILTKYETFFVFTNDFIEGNNNLSFNAIVFRQILMKACQREIAKTLEHKYIRVNDALNGIKKYTTIFASSEENEEIIAKALIDQILYQQPLPNMFKRKYSFLKNVFELAGINTLQFTKDFVKDTTHQRFYKVFMTIYAKEKLKKTTMKSKPTLKSKQDLLKCAAIVKQLKQLYNETMLRNHDKSIPKILKLDQTEKDKMEGLFEALNGSTFVATTERDKIEFKDISINPKICNPIAEKFYEELRKEFSIEDLKELQNFKIEYVNYPPCFEELQESEIDINDDIETFHQKMFIVNTPNENDLMNEVAEEMGENCNFLDAETITFDLFQKVLNWAKEKEDVLLHENDANTFLDGILTKISGAFLGKCNIQFLSKLKEHSITFNDILNELITFMGLPPFASNASTKILHLQTNETLLTAIKVCQTLNSFSYFEGKDSFIFNPLTSLIRMEKTEKYISSTFASTTNLLIIVEKEVKKKKLQKFCKMLLPILNKPNKKVVIISNETSELISFFKATEKLEKFIKIVLQEITFDDLTRDSQNIIRKSTFINFQGKEILLDTFLNESESSKFLDSTTLQNIINGEKIIIGAPLQTFTEIESACYRPRQIRLIEIEDILFEDKDLPEKNLYAIEGYEYRTHLNHVKQRIIKAKTFIENGIPDKEKVFIILEEFNSEDQFQQICHKQPNYCIHWLKMSGKKLIWFYSYIPPSSTTTLLDCFEYYISRNKEYVSESFFEKYIESNRAVIITDKAGMGKSTLLTSFSKVLKNGKQWIIRINLNQYTTVLEKILQISYRNTKKLILNFDNFDTDYGKLILSSLITPENHENKTLSFENRIFQHFFTNRGILYIFDGFDEINPDYGEMILNLVDALRINKNNRIWIASRTNFKTILEEKFNTFAYDIKPFDRNDQEIYLKQYWISKYKKEKGVEMPNQDRLFLYVKEVLDKASENIRDIIGIPLQTKMYAEVLQKKNNDVISDTWISCFEYVEAEVEPEKLNISTKLNLTMLYEKFFKEKIGKYYLYEKGILERSKPDSKGLEKREEEAEYFYHKIFGYLALVGRHSEEKLLTEIEKRQINKWYTEFIDGRKKMGIIDNFKDSAMNPLFNHYTYAEYFAACYLIEKLMLSTNRIKVFKAADKIFEKDVRVFTECFLFKLKQSQQFSTIQT</sequence>
<evidence type="ECO:0000313" key="3">
    <source>
        <dbReference type="WBParaSite" id="PDA_v2.g31625.t1"/>
    </source>
</evidence>
<evidence type="ECO:0000313" key="2">
    <source>
        <dbReference type="Proteomes" id="UP000887578"/>
    </source>
</evidence>
<dbReference type="SUPFAM" id="SSF52540">
    <property type="entry name" value="P-loop containing nucleoside triphosphate hydrolases"/>
    <property type="match status" value="1"/>
</dbReference>
<dbReference type="Proteomes" id="UP000887578">
    <property type="component" value="Unplaced"/>
</dbReference>
<dbReference type="PANTHER" id="PTHR46312:SF2">
    <property type="entry name" value="NUCLEOTIDE-BINDING OLIGOMERIZATION DOMAIN-CONTAINING PROTEIN 2-LIKE"/>
    <property type="match status" value="1"/>
</dbReference>
<dbReference type="InterPro" id="IPR007111">
    <property type="entry name" value="NACHT_NTPase"/>
</dbReference>
<keyword evidence="2" id="KW-1185">Reference proteome</keyword>
<proteinExistence type="predicted"/>
<dbReference type="AlphaFoldDB" id="A0A914QNT7"/>
<evidence type="ECO:0000259" key="1">
    <source>
        <dbReference type="PROSITE" id="PS50837"/>
    </source>
</evidence>
<name>A0A914QNT7_9BILA</name>
<dbReference type="WBParaSite" id="PDA_v2.g31625.t1">
    <property type="protein sequence ID" value="PDA_v2.g31625.t1"/>
    <property type="gene ID" value="PDA_v2.g31625"/>
</dbReference>
<dbReference type="PANTHER" id="PTHR46312">
    <property type="entry name" value="NACHT DOMAIN-CONTAINING PROTEIN"/>
    <property type="match status" value="1"/>
</dbReference>
<dbReference type="Pfam" id="PF05729">
    <property type="entry name" value="NACHT"/>
    <property type="match status" value="1"/>
</dbReference>
<reference evidence="3" key="1">
    <citation type="submission" date="2022-11" db="UniProtKB">
        <authorList>
            <consortium name="WormBaseParasite"/>
        </authorList>
    </citation>
    <scope>IDENTIFICATION</scope>
</reference>
<dbReference type="InterPro" id="IPR027417">
    <property type="entry name" value="P-loop_NTPase"/>
</dbReference>
<protein>
    <submittedName>
        <fullName evidence="3">NACHT domain-containing protein</fullName>
    </submittedName>
</protein>
<accession>A0A914QNT7</accession>
<dbReference type="PROSITE" id="PS50837">
    <property type="entry name" value="NACHT"/>
    <property type="match status" value="1"/>
</dbReference>
<dbReference type="Gene3D" id="3.40.50.300">
    <property type="entry name" value="P-loop containing nucleotide triphosphate hydrolases"/>
    <property type="match status" value="1"/>
</dbReference>